<evidence type="ECO:0000256" key="2">
    <source>
        <dbReference type="ARBA" id="ARBA00023015"/>
    </source>
</evidence>
<dbReference type="Pfam" id="PF08281">
    <property type="entry name" value="Sigma70_r4_2"/>
    <property type="match status" value="1"/>
</dbReference>
<dbReference type="Proteomes" id="UP000321580">
    <property type="component" value="Unassembled WGS sequence"/>
</dbReference>
<dbReference type="SUPFAM" id="SSF88659">
    <property type="entry name" value="Sigma3 and sigma4 domains of RNA polymerase sigma factors"/>
    <property type="match status" value="1"/>
</dbReference>
<evidence type="ECO:0000256" key="3">
    <source>
        <dbReference type="ARBA" id="ARBA00023082"/>
    </source>
</evidence>
<dbReference type="OrthoDB" id="1491902at2"/>
<dbReference type="GO" id="GO:0006352">
    <property type="term" value="P:DNA-templated transcription initiation"/>
    <property type="evidence" value="ECO:0007669"/>
    <property type="project" value="InterPro"/>
</dbReference>
<dbReference type="InterPro" id="IPR013324">
    <property type="entry name" value="RNA_pol_sigma_r3/r4-like"/>
</dbReference>
<sequence>MAKDASQYSDEDLVTGCLDNQRFAQEMLYRKYFGSMMRMCMRYTQDKDIALEILNAGFLRVFTKLHTFAFSGSLEGWIRRLVFHSLSDYFKKHTKPVRFLDLEDRDSPAPSEALSNLYLEDILKLADQLPDATRRVFQLYAVEGYTHVEIAQQINISVGTSKWHLSNARQKLQQLIRTHYNHAG</sequence>
<keyword evidence="2" id="KW-0805">Transcription regulation</keyword>
<dbReference type="InterPro" id="IPR007627">
    <property type="entry name" value="RNA_pol_sigma70_r2"/>
</dbReference>
<evidence type="ECO:0000313" key="7">
    <source>
        <dbReference type="EMBL" id="TXB70266.1"/>
    </source>
</evidence>
<keyword evidence="3" id="KW-0731">Sigma factor</keyword>
<dbReference type="Pfam" id="PF04542">
    <property type="entry name" value="Sigma70_r2"/>
    <property type="match status" value="1"/>
</dbReference>
<keyword evidence="4" id="KW-0804">Transcription</keyword>
<feature type="domain" description="RNA polymerase sigma-70 region 2" evidence="5">
    <location>
        <begin position="28"/>
        <end position="94"/>
    </location>
</feature>
<organism evidence="7 8">
    <name type="scientific">Phaeodactylibacter luteus</name>
    <dbReference type="NCBI Taxonomy" id="1564516"/>
    <lineage>
        <taxon>Bacteria</taxon>
        <taxon>Pseudomonadati</taxon>
        <taxon>Bacteroidota</taxon>
        <taxon>Saprospiria</taxon>
        <taxon>Saprospirales</taxon>
        <taxon>Haliscomenobacteraceae</taxon>
        <taxon>Phaeodactylibacter</taxon>
    </lineage>
</organism>
<dbReference type="NCBIfam" id="TIGR02937">
    <property type="entry name" value="sigma70-ECF"/>
    <property type="match status" value="1"/>
</dbReference>
<dbReference type="SUPFAM" id="SSF88946">
    <property type="entry name" value="Sigma2 domain of RNA polymerase sigma factors"/>
    <property type="match status" value="1"/>
</dbReference>
<dbReference type="CDD" id="cd06171">
    <property type="entry name" value="Sigma70_r4"/>
    <property type="match status" value="1"/>
</dbReference>
<dbReference type="PANTHER" id="PTHR43133">
    <property type="entry name" value="RNA POLYMERASE ECF-TYPE SIGMA FACTO"/>
    <property type="match status" value="1"/>
</dbReference>
<dbReference type="PANTHER" id="PTHR43133:SF46">
    <property type="entry name" value="RNA POLYMERASE SIGMA-70 FACTOR ECF SUBFAMILY"/>
    <property type="match status" value="1"/>
</dbReference>
<evidence type="ECO:0000259" key="6">
    <source>
        <dbReference type="Pfam" id="PF08281"/>
    </source>
</evidence>
<dbReference type="Gene3D" id="1.10.10.10">
    <property type="entry name" value="Winged helix-like DNA-binding domain superfamily/Winged helix DNA-binding domain"/>
    <property type="match status" value="1"/>
</dbReference>
<proteinExistence type="inferred from homology"/>
<gene>
    <name evidence="7" type="ORF">FRY97_00760</name>
</gene>
<accession>A0A5C6S6Z4</accession>
<comment type="caution">
    <text evidence="7">The sequence shown here is derived from an EMBL/GenBank/DDBJ whole genome shotgun (WGS) entry which is preliminary data.</text>
</comment>
<evidence type="ECO:0000313" key="8">
    <source>
        <dbReference type="Proteomes" id="UP000321580"/>
    </source>
</evidence>
<dbReference type="GO" id="GO:0016987">
    <property type="term" value="F:sigma factor activity"/>
    <property type="evidence" value="ECO:0007669"/>
    <property type="project" value="UniProtKB-KW"/>
</dbReference>
<dbReference type="GO" id="GO:0003677">
    <property type="term" value="F:DNA binding"/>
    <property type="evidence" value="ECO:0007669"/>
    <property type="project" value="InterPro"/>
</dbReference>
<dbReference type="AlphaFoldDB" id="A0A5C6S6Z4"/>
<dbReference type="InterPro" id="IPR013325">
    <property type="entry name" value="RNA_pol_sigma_r2"/>
</dbReference>
<protein>
    <submittedName>
        <fullName evidence="7">Sigma-70 family RNA polymerase sigma factor</fullName>
    </submittedName>
</protein>
<evidence type="ECO:0000256" key="1">
    <source>
        <dbReference type="ARBA" id="ARBA00010641"/>
    </source>
</evidence>
<dbReference type="InterPro" id="IPR039425">
    <property type="entry name" value="RNA_pol_sigma-70-like"/>
</dbReference>
<keyword evidence="8" id="KW-1185">Reference proteome</keyword>
<dbReference type="Gene3D" id="1.10.1740.10">
    <property type="match status" value="1"/>
</dbReference>
<name>A0A5C6S6Z4_9BACT</name>
<dbReference type="InterPro" id="IPR013249">
    <property type="entry name" value="RNA_pol_sigma70_r4_t2"/>
</dbReference>
<comment type="similarity">
    <text evidence="1">Belongs to the sigma-70 factor family. ECF subfamily.</text>
</comment>
<evidence type="ECO:0000259" key="5">
    <source>
        <dbReference type="Pfam" id="PF04542"/>
    </source>
</evidence>
<reference evidence="7 8" key="1">
    <citation type="submission" date="2019-08" db="EMBL/GenBank/DDBJ databases">
        <title>Genome of Phaeodactylibacter luteus.</title>
        <authorList>
            <person name="Bowman J.P."/>
        </authorList>
    </citation>
    <scope>NUCLEOTIDE SEQUENCE [LARGE SCALE GENOMIC DNA]</scope>
    <source>
        <strain evidence="7 8">KCTC 42180</strain>
    </source>
</reference>
<dbReference type="RefSeq" id="WP_147165498.1">
    <property type="nucleotide sequence ID" value="NZ_VOOR01000001.1"/>
</dbReference>
<feature type="domain" description="RNA polymerase sigma factor 70 region 4 type 2" evidence="6">
    <location>
        <begin position="120"/>
        <end position="172"/>
    </location>
</feature>
<dbReference type="InterPro" id="IPR036388">
    <property type="entry name" value="WH-like_DNA-bd_sf"/>
</dbReference>
<dbReference type="EMBL" id="VOOR01000001">
    <property type="protein sequence ID" value="TXB70266.1"/>
    <property type="molecule type" value="Genomic_DNA"/>
</dbReference>
<dbReference type="InterPro" id="IPR014284">
    <property type="entry name" value="RNA_pol_sigma-70_dom"/>
</dbReference>
<evidence type="ECO:0000256" key="4">
    <source>
        <dbReference type="ARBA" id="ARBA00023163"/>
    </source>
</evidence>